<dbReference type="GO" id="GO:0022857">
    <property type="term" value="F:transmembrane transporter activity"/>
    <property type="evidence" value="ECO:0007669"/>
    <property type="project" value="InterPro"/>
</dbReference>
<dbReference type="PROSITE" id="PS50850">
    <property type="entry name" value="MFS"/>
    <property type="match status" value="1"/>
</dbReference>
<dbReference type="InterPro" id="IPR020846">
    <property type="entry name" value="MFS_dom"/>
</dbReference>
<keyword evidence="2" id="KW-0813">Transport</keyword>
<evidence type="ECO:0000256" key="2">
    <source>
        <dbReference type="ARBA" id="ARBA00022448"/>
    </source>
</evidence>
<feature type="transmembrane region" description="Helical" evidence="7">
    <location>
        <begin position="44"/>
        <end position="63"/>
    </location>
</feature>
<evidence type="ECO:0000256" key="3">
    <source>
        <dbReference type="ARBA" id="ARBA00022692"/>
    </source>
</evidence>
<feature type="transmembrane region" description="Helical" evidence="7">
    <location>
        <begin position="213"/>
        <end position="233"/>
    </location>
</feature>
<dbReference type="InterPro" id="IPR011701">
    <property type="entry name" value="MFS"/>
</dbReference>
<evidence type="ECO:0000313" key="10">
    <source>
        <dbReference type="Proteomes" id="UP000053328"/>
    </source>
</evidence>
<evidence type="ECO:0000313" key="9">
    <source>
        <dbReference type="EMBL" id="KIW10569.1"/>
    </source>
</evidence>
<dbReference type="VEuPathDB" id="FungiDB:PV08_11533"/>
<dbReference type="GeneID" id="27338616"/>
<comment type="subcellular location">
    <subcellularLocation>
        <location evidence="1">Membrane</location>
        <topology evidence="1">Multi-pass membrane protein</topology>
    </subcellularLocation>
</comment>
<dbReference type="AlphaFoldDB" id="A0A0D2BGW4"/>
<dbReference type="SUPFAM" id="SSF103473">
    <property type="entry name" value="MFS general substrate transporter"/>
    <property type="match status" value="1"/>
</dbReference>
<feature type="transmembrane region" description="Helical" evidence="7">
    <location>
        <begin position="143"/>
        <end position="167"/>
    </location>
</feature>
<feature type="transmembrane region" description="Helical" evidence="7">
    <location>
        <begin position="179"/>
        <end position="198"/>
    </location>
</feature>
<evidence type="ECO:0000256" key="4">
    <source>
        <dbReference type="ARBA" id="ARBA00022989"/>
    </source>
</evidence>
<dbReference type="PANTHER" id="PTHR43791:SF36">
    <property type="entry name" value="TRANSPORTER, PUTATIVE (AFU_ORTHOLOGUE AFUA_6G08340)-RELATED"/>
    <property type="match status" value="1"/>
</dbReference>
<feature type="transmembrane region" description="Helical" evidence="7">
    <location>
        <begin position="442"/>
        <end position="461"/>
    </location>
</feature>
<gene>
    <name evidence="9" type="ORF">PV08_11533</name>
</gene>
<keyword evidence="10" id="KW-1185">Reference proteome</keyword>
<proteinExistence type="predicted"/>
<feature type="region of interest" description="Disordered" evidence="6">
    <location>
        <begin position="1"/>
        <end position="21"/>
    </location>
</feature>
<keyword evidence="3 7" id="KW-0812">Transmembrane</keyword>
<dbReference type="Gene3D" id="1.20.1250.20">
    <property type="entry name" value="MFS general substrate transporter like domains"/>
    <property type="match status" value="2"/>
</dbReference>
<name>A0A0D2BGW4_9EURO</name>
<feature type="compositionally biased region" description="Polar residues" evidence="6">
    <location>
        <begin position="523"/>
        <end position="532"/>
    </location>
</feature>
<feature type="transmembrane region" description="Helical" evidence="7">
    <location>
        <begin position="287"/>
        <end position="311"/>
    </location>
</feature>
<feature type="domain" description="Major facilitator superfamily (MFS) profile" evidence="8">
    <location>
        <begin position="52"/>
        <end position="465"/>
    </location>
</feature>
<evidence type="ECO:0000256" key="1">
    <source>
        <dbReference type="ARBA" id="ARBA00004141"/>
    </source>
</evidence>
<dbReference type="HOGENOM" id="CLU_289352_0_0_1"/>
<feature type="transmembrane region" description="Helical" evidence="7">
    <location>
        <begin position="350"/>
        <end position="369"/>
    </location>
</feature>
<accession>A0A0D2BGW4</accession>
<dbReference type="PANTHER" id="PTHR43791">
    <property type="entry name" value="PERMEASE-RELATED"/>
    <property type="match status" value="1"/>
</dbReference>
<dbReference type="Pfam" id="PF07690">
    <property type="entry name" value="MFS_1"/>
    <property type="match status" value="1"/>
</dbReference>
<dbReference type="InterPro" id="IPR036259">
    <property type="entry name" value="MFS_trans_sf"/>
</dbReference>
<dbReference type="EMBL" id="KN847500">
    <property type="protein sequence ID" value="KIW10569.1"/>
    <property type="molecule type" value="Genomic_DNA"/>
</dbReference>
<sequence length="1130" mass="126101">MESVPREISAPPSAKEGAVEAESVHKEEVVPSLTHRKSRKEKRLLLKQDLSIVLLLFGCYWFAYLDRGALGNARIMGFQTDLGLSGSQFYNCLMMFYVGYLIFELPAALALRVFSPNHVYGVAVIIFGVLAASMTAVRTYAPIMVIRLLLGLSEATIQTGFLFLTLWYRPEEVTTRAAFYFLATPVAGATSGLIAYGVQRNLDDKLGRTSWEWFFLIEGVLTIAWGILVFCLLPKLPETVAHKGSVLFRDPQERKLILDRTIAARNTPDAKPRMFQAWWALKDPKTWLFALGLAAASLDVAAFGAFLPTFIRQFGFSPLDTQLYSIIPYAFATVTLPTVSILADRTQKRAIPFLICMSTSVVGFVVVLATTNKVALVVGCSLIAAGCYPAIVVCATWSLNSHGGYTKKSTAWAVTQVFTQCYSIIATQIYDNPPRYFKGHGILLGLNLLGVVAVVVAYLMMKRENRRRDLVAQDYLARGERNPDADKAYEELCDYHPDFRYPLKAQLVREIAGLQEQLRAGGTQHSSTSVSSEHQHHRAVPKSPQNQEEGGVVAAVSHLQSVSQARHDAPLVSHLHSASQAQPDAALASHTPSLSSPAVGSAPVIDLPSVPRAVTDGSFQVTQPTLQIEQIHTRKIHDCFRLFFAHYEPFIPGLFDPNVSPEEYYEQSPFLFWSIVATGARRYTQDPTLFQRVVSQVLQIALGTLFSQTNPIPAIEAVLILCLWPIPQNTMFHDSSHPLAGIAMQLAVQNGLHIFGREQDYSRQNINAADSKVSFRFRLWVHCVIIFQNTNFIKGFPCWSVSEFNNAESNLLLEHNLSPSLLYRYKLHKVQTDAVRTIVQSTQLLESDCGRPLSSLIDIFDTQLRALVPASDIGLDVILQTCTRLAIRAFHFFATPDTARTAGLVQLYTLSCNVLDMMHEFDLANDFVLYSTHWLSMMVLMAAMSILRVARSEIRSHVDLEHGENAYFKAINLCKRRSAENNDLDSRGTIILSQLWSNDSIFRKHDGTLIGDRLRLRSRLFTSVMFDTLWHWRATFGNWKANPYKADDDETVPQSTTADQPPAAAFWTPTSLFTSIPPGLQPDFSSTPSARNLSTLQPPMFDLDAFDVFPDWEWAAELPLEGGVDLDPTR</sequence>
<dbReference type="OrthoDB" id="4145665at2759"/>
<dbReference type="RefSeq" id="XP_016230785.1">
    <property type="nucleotide sequence ID" value="XM_016385841.1"/>
</dbReference>
<reference evidence="9 10" key="1">
    <citation type="submission" date="2015-01" db="EMBL/GenBank/DDBJ databases">
        <title>The Genome Sequence of Exophiala spinifera CBS89968.</title>
        <authorList>
            <consortium name="The Broad Institute Genomics Platform"/>
            <person name="Cuomo C."/>
            <person name="de Hoog S."/>
            <person name="Gorbushina A."/>
            <person name="Stielow B."/>
            <person name="Teixiera M."/>
            <person name="Abouelleil A."/>
            <person name="Chapman S.B."/>
            <person name="Priest M."/>
            <person name="Young S.K."/>
            <person name="Wortman J."/>
            <person name="Nusbaum C."/>
            <person name="Birren B."/>
        </authorList>
    </citation>
    <scope>NUCLEOTIDE SEQUENCE [LARGE SCALE GENOMIC DNA]</scope>
    <source>
        <strain evidence="9 10">CBS 89968</strain>
    </source>
</reference>
<evidence type="ECO:0000256" key="7">
    <source>
        <dbReference type="SAM" id="Phobius"/>
    </source>
</evidence>
<organism evidence="9 10">
    <name type="scientific">Exophiala spinifera</name>
    <dbReference type="NCBI Taxonomy" id="91928"/>
    <lineage>
        <taxon>Eukaryota</taxon>
        <taxon>Fungi</taxon>
        <taxon>Dikarya</taxon>
        <taxon>Ascomycota</taxon>
        <taxon>Pezizomycotina</taxon>
        <taxon>Eurotiomycetes</taxon>
        <taxon>Chaetothyriomycetidae</taxon>
        <taxon>Chaetothyriales</taxon>
        <taxon>Herpotrichiellaceae</taxon>
        <taxon>Exophiala</taxon>
    </lineage>
</organism>
<feature type="transmembrane region" description="Helical" evidence="7">
    <location>
        <begin position="375"/>
        <end position="399"/>
    </location>
</feature>
<feature type="transmembrane region" description="Helical" evidence="7">
    <location>
        <begin position="118"/>
        <end position="137"/>
    </location>
</feature>
<evidence type="ECO:0000256" key="6">
    <source>
        <dbReference type="SAM" id="MobiDB-lite"/>
    </source>
</evidence>
<evidence type="ECO:0000259" key="8">
    <source>
        <dbReference type="PROSITE" id="PS50850"/>
    </source>
</evidence>
<feature type="region of interest" description="Disordered" evidence="6">
    <location>
        <begin position="573"/>
        <end position="593"/>
    </location>
</feature>
<dbReference type="GO" id="GO:0016020">
    <property type="term" value="C:membrane"/>
    <property type="evidence" value="ECO:0007669"/>
    <property type="project" value="UniProtKB-SubCell"/>
</dbReference>
<keyword evidence="5 7" id="KW-0472">Membrane</keyword>
<feature type="transmembrane region" description="Helical" evidence="7">
    <location>
        <begin position="88"/>
        <end position="111"/>
    </location>
</feature>
<protein>
    <recommendedName>
        <fullName evidence="8">Major facilitator superfamily (MFS) profile domain-containing protein</fullName>
    </recommendedName>
</protein>
<feature type="region of interest" description="Disordered" evidence="6">
    <location>
        <begin position="518"/>
        <end position="551"/>
    </location>
</feature>
<keyword evidence="4 7" id="KW-1133">Transmembrane helix</keyword>
<dbReference type="CDD" id="cd12148">
    <property type="entry name" value="fungal_TF_MHR"/>
    <property type="match status" value="1"/>
</dbReference>
<evidence type="ECO:0000256" key="5">
    <source>
        <dbReference type="ARBA" id="ARBA00023136"/>
    </source>
</evidence>
<feature type="transmembrane region" description="Helical" evidence="7">
    <location>
        <begin position="323"/>
        <end position="343"/>
    </location>
</feature>
<dbReference type="Proteomes" id="UP000053328">
    <property type="component" value="Unassembled WGS sequence"/>
</dbReference>